<evidence type="ECO:0000313" key="3">
    <source>
        <dbReference type="EMBL" id="SHH44388.1"/>
    </source>
</evidence>
<accession>A0A1M5T152</accession>
<reference evidence="3 4" key="1">
    <citation type="submission" date="2016-11" db="EMBL/GenBank/DDBJ databases">
        <authorList>
            <person name="Jaros S."/>
            <person name="Januszkiewicz K."/>
            <person name="Wedrychowicz H."/>
        </authorList>
    </citation>
    <scope>NUCLEOTIDE SEQUENCE [LARGE SCALE GENOMIC DNA]</scope>
    <source>
        <strain evidence="3 4">DSM 3089</strain>
    </source>
</reference>
<dbReference type="EMBL" id="FQXP01000003">
    <property type="protein sequence ID" value="SHH44388.1"/>
    <property type="molecule type" value="Genomic_DNA"/>
</dbReference>
<sequence>MKNNEAAVFVFLASIVVGILISMNLSFGSSNEVFLNVEEYNEAYNKRNDLYKEVTTLMDKFEESSDKLNSYEKDTKNELTVLSKIGEEYEKLKMDLGMEAVEGEGIRITLDDASNLKFDEYYSNSSLVHDADLLYLINDLRNAGAEAIAINGHRIIYNTESLCYGTSIDLGGIKVVAPFYITAIGSQSVLNSYMQESNSYYKRLSLTRDIQLKIEKMDNIKVPAYNGSLNNKYIRKKR</sequence>
<name>A0A1M5T152_9CLOT</name>
<evidence type="ECO:0000256" key="2">
    <source>
        <dbReference type="SAM" id="Phobius"/>
    </source>
</evidence>
<evidence type="ECO:0000256" key="1">
    <source>
        <dbReference type="ARBA" id="ARBA00009108"/>
    </source>
</evidence>
<dbReference type="Proteomes" id="UP000184526">
    <property type="component" value="Unassembled WGS sequence"/>
</dbReference>
<organism evidence="3 4">
    <name type="scientific">Clostridium collagenovorans DSM 3089</name>
    <dbReference type="NCBI Taxonomy" id="1121306"/>
    <lineage>
        <taxon>Bacteria</taxon>
        <taxon>Bacillati</taxon>
        <taxon>Bacillota</taxon>
        <taxon>Clostridia</taxon>
        <taxon>Eubacteriales</taxon>
        <taxon>Clostridiaceae</taxon>
        <taxon>Clostridium</taxon>
    </lineage>
</organism>
<feature type="transmembrane region" description="Helical" evidence="2">
    <location>
        <begin position="6"/>
        <end position="27"/>
    </location>
</feature>
<keyword evidence="4" id="KW-1185">Reference proteome</keyword>
<keyword evidence="2" id="KW-1133">Transmembrane helix</keyword>
<gene>
    <name evidence="3" type="ORF">SAMN02745196_00392</name>
</gene>
<dbReference type="PANTHER" id="PTHR37313">
    <property type="entry name" value="UPF0749 PROTEIN RV1825"/>
    <property type="match status" value="1"/>
</dbReference>
<keyword evidence="2" id="KW-0812">Transmembrane</keyword>
<proteinExistence type="inferred from homology"/>
<protein>
    <submittedName>
        <fullName evidence="3">Uncharacterized conserved protein YlxW, UPF0749 family</fullName>
    </submittedName>
</protein>
<comment type="similarity">
    <text evidence="1">Belongs to the UPF0749 family.</text>
</comment>
<dbReference type="STRING" id="1121306.SAMN02745196_00392"/>
<dbReference type="InterPro" id="IPR010273">
    <property type="entry name" value="DUF881"/>
</dbReference>
<evidence type="ECO:0000313" key="4">
    <source>
        <dbReference type="Proteomes" id="UP000184526"/>
    </source>
</evidence>
<dbReference type="AlphaFoldDB" id="A0A1M5T152"/>
<dbReference type="PANTHER" id="PTHR37313:SF2">
    <property type="entry name" value="UPF0749 PROTEIN YLXX"/>
    <property type="match status" value="1"/>
</dbReference>
<dbReference type="RefSeq" id="WP_072829536.1">
    <property type="nucleotide sequence ID" value="NZ_FQXP01000003.1"/>
</dbReference>
<dbReference type="Gene3D" id="3.30.70.1880">
    <property type="entry name" value="Protein of unknown function DUF881"/>
    <property type="match status" value="1"/>
</dbReference>
<keyword evidence="2" id="KW-0472">Membrane</keyword>
<dbReference type="OrthoDB" id="9776196at2"/>
<dbReference type="Pfam" id="PF05949">
    <property type="entry name" value="DUF881"/>
    <property type="match status" value="1"/>
</dbReference>